<dbReference type="GeneID" id="64662378"/>
<sequence length="256" mass="28820">MSQPDIQCLHNRRVQMLTHPCFTLEQFIKDIRLVQCVPPSSPQPFGWPHRPEGEECVLHTQSGSHRDVMDSQDVNPTDVDTSIEDIWIGATNDILPGSQPKYQSNEVEELEAANASAETLINIDPASRFKCLDILYIELGYKAGVPEHNSLQKRFLAVLQRIDTEGWDVMSPELEDVGAFMHNLHKRVTLLSEAVQLCAPGIGHNGLLQQCKKLLCLTRRRLAAERELITLIERSGTEAYDEIILAGLLSWKMPSE</sequence>
<reference evidence="1" key="1">
    <citation type="journal article" date="2020" name="New Phytol.">
        <title>Comparative genomics reveals dynamic genome evolution in host specialist ectomycorrhizal fungi.</title>
        <authorList>
            <person name="Lofgren L.A."/>
            <person name="Nguyen N.H."/>
            <person name="Vilgalys R."/>
            <person name="Ruytinx J."/>
            <person name="Liao H.L."/>
            <person name="Branco S."/>
            <person name="Kuo A."/>
            <person name="LaButti K."/>
            <person name="Lipzen A."/>
            <person name="Andreopoulos W."/>
            <person name="Pangilinan J."/>
            <person name="Riley R."/>
            <person name="Hundley H."/>
            <person name="Na H."/>
            <person name="Barry K."/>
            <person name="Grigoriev I.V."/>
            <person name="Stajich J.E."/>
            <person name="Kennedy P.G."/>
        </authorList>
    </citation>
    <scope>NUCLEOTIDE SEQUENCE</scope>
    <source>
        <strain evidence="1">FC203</strain>
    </source>
</reference>
<dbReference type="EMBL" id="JABBWK010000079">
    <property type="protein sequence ID" value="KAG1894513.1"/>
    <property type="molecule type" value="Genomic_DNA"/>
</dbReference>
<dbReference type="Proteomes" id="UP001195769">
    <property type="component" value="Unassembled WGS sequence"/>
</dbReference>
<comment type="caution">
    <text evidence="1">The sequence shown here is derived from an EMBL/GenBank/DDBJ whole genome shotgun (WGS) entry which is preliminary data.</text>
</comment>
<dbReference type="AlphaFoldDB" id="A0AAD4DXN5"/>
<evidence type="ECO:0000313" key="2">
    <source>
        <dbReference type="Proteomes" id="UP001195769"/>
    </source>
</evidence>
<keyword evidence="2" id="KW-1185">Reference proteome</keyword>
<organism evidence="1 2">
    <name type="scientific">Suillus fuscotomentosus</name>
    <dbReference type="NCBI Taxonomy" id="1912939"/>
    <lineage>
        <taxon>Eukaryota</taxon>
        <taxon>Fungi</taxon>
        <taxon>Dikarya</taxon>
        <taxon>Basidiomycota</taxon>
        <taxon>Agaricomycotina</taxon>
        <taxon>Agaricomycetes</taxon>
        <taxon>Agaricomycetidae</taxon>
        <taxon>Boletales</taxon>
        <taxon>Suillineae</taxon>
        <taxon>Suillaceae</taxon>
        <taxon>Suillus</taxon>
    </lineage>
</organism>
<protein>
    <submittedName>
        <fullName evidence="1">Uncharacterized protein</fullName>
    </submittedName>
</protein>
<proteinExistence type="predicted"/>
<evidence type="ECO:0000313" key="1">
    <source>
        <dbReference type="EMBL" id="KAG1894513.1"/>
    </source>
</evidence>
<accession>A0AAD4DXN5</accession>
<gene>
    <name evidence="1" type="ORF">F5891DRAFT_1195212</name>
</gene>
<dbReference type="RefSeq" id="XP_041220089.1">
    <property type="nucleotide sequence ID" value="XM_041368080.1"/>
</dbReference>
<name>A0AAD4DXN5_9AGAM</name>